<sequence length="272" mass="32263">MGYVPNLHPSRRWFAGRIYLKEALEKLRDSESSIKILEKTISISEENSVKTKEKGVMILSKLFLAELDVIRCLRTVFLLPPDDNSKPLNKLVDDLKEKIIEKGIPQNLHENFYSLLFKNHSIEYTGTAYYGMPNYDFYCNGKLTDSNHKFHLIMQAIKERINTSRKLLETAKEIMFCIYIEDKKEEIKELALDDYFFEEEFLSAVLMKNGIIKSEEDFKKYENLDPLELHMKFPEIFNKAIEEEILESMKNYYNNNFWKWKEEESIYFSHTG</sequence>
<dbReference type="EMBL" id="FXUB01000001">
    <property type="protein sequence ID" value="SMP02233.1"/>
    <property type="molecule type" value="Genomic_DNA"/>
</dbReference>
<organism evidence="1 2">
    <name type="scientific">Desulfurobacterium pacificum</name>
    <dbReference type="NCBI Taxonomy" id="240166"/>
    <lineage>
        <taxon>Bacteria</taxon>
        <taxon>Pseudomonadati</taxon>
        <taxon>Aquificota</taxon>
        <taxon>Aquificia</taxon>
        <taxon>Desulfurobacteriales</taxon>
        <taxon>Desulfurobacteriaceae</taxon>
        <taxon>Desulfurobacterium</taxon>
    </lineage>
</organism>
<evidence type="ECO:0000313" key="2">
    <source>
        <dbReference type="Proteomes" id="UP001157911"/>
    </source>
</evidence>
<proteinExistence type="predicted"/>
<protein>
    <submittedName>
        <fullName evidence="1">Uncharacterized protein</fullName>
    </submittedName>
</protein>
<dbReference type="RefSeq" id="WP_283399548.1">
    <property type="nucleotide sequence ID" value="NZ_FXUB01000001.1"/>
</dbReference>
<evidence type="ECO:0000313" key="1">
    <source>
        <dbReference type="EMBL" id="SMP02233.1"/>
    </source>
</evidence>
<reference evidence="1 2" key="1">
    <citation type="submission" date="2017-05" db="EMBL/GenBank/DDBJ databases">
        <authorList>
            <person name="Varghese N."/>
            <person name="Submissions S."/>
        </authorList>
    </citation>
    <scope>NUCLEOTIDE SEQUENCE [LARGE SCALE GENOMIC DNA]</scope>
    <source>
        <strain evidence="1 2">DSM 15522</strain>
    </source>
</reference>
<gene>
    <name evidence="1" type="ORF">SAMN06265339_0034</name>
</gene>
<comment type="caution">
    <text evidence="1">The sequence shown here is derived from an EMBL/GenBank/DDBJ whole genome shotgun (WGS) entry which is preliminary data.</text>
</comment>
<dbReference type="Proteomes" id="UP001157911">
    <property type="component" value="Unassembled WGS sequence"/>
</dbReference>
<keyword evidence="2" id="KW-1185">Reference proteome</keyword>
<name>A0ABY1N9M1_9BACT</name>
<accession>A0ABY1N9M1</accession>